<protein>
    <recommendedName>
        <fullName evidence="8">Phosphate-specific transport system accessory protein PhoU</fullName>
    </recommendedName>
</protein>
<feature type="domain" description="PhoU" evidence="9">
    <location>
        <begin position="30"/>
        <end position="116"/>
    </location>
</feature>
<comment type="function">
    <text evidence="7 8">Plays a role in the regulation of phosphate uptake.</text>
</comment>
<keyword evidence="4 8" id="KW-0813">Transport</keyword>
<dbReference type="PIRSF" id="PIRSF003107">
    <property type="entry name" value="PhoU"/>
    <property type="match status" value="1"/>
</dbReference>
<keyword evidence="5 8" id="KW-0963">Cytoplasm</keyword>
<proteinExistence type="inferred from homology"/>
<comment type="subunit">
    <text evidence="3 8">Homodimer.</text>
</comment>
<evidence type="ECO:0000256" key="4">
    <source>
        <dbReference type="ARBA" id="ARBA00022448"/>
    </source>
</evidence>
<dbReference type="NCBIfam" id="TIGR02135">
    <property type="entry name" value="phoU_full"/>
    <property type="match status" value="1"/>
</dbReference>
<evidence type="ECO:0000256" key="5">
    <source>
        <dbReference type="ARBA" id="ARBA00022490"/>
    </source>
</evidence>
<dbReference type="PANTHER" id="PTHR42930:SF3">
    <property type="entry name" value="PHOSPHATE-SPECIFIC TRANSPORT SYSTEM ACCESSORY PROTEIN PHOU"/>
    <property type="match status" value="1"/>
</dbReference>
<evidence type="ECO:0000256" key="2">
    <source>
        <dbReference type="ARBA" id="ARBA00008107"/>
    </source>
</evidence>
<evidence type="ECO:0000256" key="3">
    <source>
        <dbReference type="ARBA" id="ARBA00011738"/>
    </source>
</evidence>
<evidence type="ECO:0000256" key="6">
    <source>
        <dbReference type="ARBA" id="ARBA00022592"/>
    </source>
</evidence>
<dbReference type="HOGENOM" id="CLU_078518_2_1_7"/>
<dbReference type="InterPro" id="IPR038078">
    <property type="entry name" value="PhoU-like_sf"/>
</dbReference>
<dbReference type="GO" id="GO:0030643">
    <property type="term" value="P:intracellular phosphate ion homeostasis"/>
    <property type="evidence" value="ECO:0007669"/>
    <property type="project" value="InterPro"/>
</dbReference>
<reference evidence="10 11" key="1">
    <citation type="journal article" date="2011" name="J. Bacteriol.">
        <title>Genome sequence of the mercury-methylating and pleomorphic Desulfovibrio africanus Strain Walvis Bay.</title>
        <authorList>
            <person name="Brown S.D."/>
            <person name="Wall J.D."/>
            <person name="Kucken A.M."/>
            <person name="Gilmour C.C."/>
            <person name="Podar M."/>
            <person name="Brandt C.C."/>
            <person name="Teshima H."/>
            <person name="Detter J.C."/>
            <person name="Han C.S."/>
            <person name="Land M.L."/>
            <person name="Lucas S."/>
            <person name="Han J."/>
            <person name="Pennacchio L."/>
            <person name="Nolan M."/>
            <person name="Pitluck S."/>
            <person name="Woyke T."/>
            <person name="Goodwin L."/>
            <person name="Palumbo A.V."/>
            <person name="Elias D.A."/>
        </authorList>
    </citation>
    <scope>NUCLEOTIDE SEQUENCE [LARGE SCALE GENOMIC DNA]</scope>
    <source>
        <strain evidence="10 11">Walvis Bay</strain>
    </source>
</reference>
<dbReference type="RefSeq" id="WP_014260480.1">
    <property type="nucleotide sequence ID" value="NC_016629.1"/>
</dbReference>
<dbReference type="Gene3D" id="1.20.58.220">
    <property type="entry name" value="Phosphate transport system protein phou homolog 2, domain 2"/>
    <property type="match status" value="1"/>
</dbReference>
<comment type="similarity">
    <text evidence="2 8">Belongs to the PhoU family.</text>
</comment>
<feature type="domain" description="PhoU" evidence="9">
    <location>
        <begin position="133"/>
        <end position="217"/>
    </location>
</feature>
<dbReference type="FunFam" id="1.20.58.220:FF:000004">
    <property type="entry name" value="Phosphate-specific transport system accessory protein PhoU"/>
    <property type="match status" value="1"/>
</dbReference>
<keyword evidence="11" id="KW-1185">Reference proteome</keyword>
<dbReference type="GO" id="GO:0005737">
    <property type="term" value="C:cytoplasm"/>
    <property type="evidence" value="ECO:0007669"/>
    <property type="project" value="UniProtKB-SubCell"/>
</dbReference>
<dbReference type="GO" id="GO:0045936">
    <property type="term" value="P:negative regulation of phosphate metabolic process"/>
    <property type="evidence" value="ECO:0007669"/>
    <property type="project" value="InterPro"/>
</dbReference>
<gene>
    <name evidence="10" type="ORF">Desaf_2458</name>
</gene>
<evidence type="ECO:0000313" key="10">
    <source>
        <dbReference type="EMBL" id="EGJ50781.1"/>
    </source>
</evidence>
<dbReference type="AlphaFoldDB" id="F3YYM7"/>
<evidence type="ECO:0000313" key="11">
    <source>
        <dbReference type="Proteomes" id="UP000007844"/>
    </source>
</evidence>
<comment type="subcellular location">
    <subcellularLocation>
        <location evidence="1 8">Cytoplasm</location>
    </subcellularLocation>
</comment>
<dbReference type="Proteomes" id="UP000007844">
    <property type="component" value="Chromosome"/>
</dbReference>
<dbReference type="Pfam" id="PF01895">
    <property type="entry name" value="PhoU"/>
    <property type="match status" value="2"/>
</dbReference>
<dbReference type="InterPro" id="IPR028366">
    <property type="entry name" value="PhoU"/>
</dbReference>
<name>F3YYM7_DESAF</name>
<evidence type="ECO:0000256" key="1">
    <source>
        <dbReference type="ARBA" id="ARBA00004496"/>
    </source>
</evidence>
<accession>F3YYM7</accession>
<dbReference type="InterPro" id="IPR026022">
    <property type="entry name" value="PhoU_dom"/>
</dbReference>
<dbReference type="eggNOG" id="COG0704">
    <property type="taxonomic scope" value="Bacteria"/>
</dbReference>
<evidence type="ECO:0000256" key="8">
    <source>
        <dbReference type="PIRNR" id="PIRNR003107"/>
    </source>
</evidence>
<sequence length="230" mass="25827">MPDRMSSGERKGHTVKEFDRELEKLSSTVLAMGRKVGEQLGLAVKAVKERDTAAAAAARAMDDEVDDLEDRIDEDMLRLLALRNPMALDLRTVIVAGKIATDLERIGDYCANLARMTQRLASRDLDIFRSHLTLMADEVGGMLAQIMEAVAREDVELALGVWHRDKAVNTLYKEFIALLTQHICEDHKLNDSLSRLLNAARGLERMGDHITNIAEHVYFQVHGAKYREKS</sequence>
<dbReference type="EMBL" id="CP003221">
    <property type="protein sequence ID" value="EGJ50781.1"/>
    <property type="molecule type" value="Genomic_DNA"/>
</dbReference>
<dbReference type="GO" id="GO:0006817">
    <property type="term" value="P:phosphate ion transport"/>
    <property type="evidence" value="ECO:0007669"/>
    <property type="project" value="UniProtKB-KW"/>
</dbReference>
<dbReference type="KEGG" id="daf:Desaf_2458"/>
<dbReference type="PANTHER" id="PTHR42930">
    <property type="entry name" value="PHOSPHATE-SPECIFIC TRANSPORT SYSTEM ACCESSORY PROTEIN PHOU"/>
    <property type="match status" value="1"/>
</dbReference>
<organism evidence="10 11">
    <name type="scientific">Desulfocurvibacter africanus subsp. africanus str. Walvis Bay</name>
    <dbReference type="NCBI Taxonomy" id="690850"/>
    <lineage>
        <taxon>Bacteria</taxon>
        <taxon>Pseudomonadati</taxon>
        <taxon>Thermodesulfobacteriota</taxon>
        <taxon>Desulfovibrionia</taxon>
        <taxon>Desulfovibrionales</taxon>
        <taxon>Desulfovibrionaceae</taxon>
        <taxon>Desulfocurvibacter</taxon>
    </lineage>
</organism>
<dbReference type="STRING" id="690850.Desaf_2458"/>
<evidence type="ECO:0000259" key="9">
    <source>
        <dbReference type="Pfam" id="PF01895"/>
    </source>
</evidence>
<dbReference type="SUPFAM" id="SSF109755">
    <property type="entry name" value="PhoU-like"/>
    <property type="match status" value="1"/>
</dbReference>
<evidence type="ECO:0000256" key="7">
    <source>
        <dbReference type="ARBA" id="ARBA00056181"/>
    </source>
</evidence>
<keyword evidence="6 8" id="KW-0592">Phosphate transport</keyword>